<dbReference type="EMBL" id="ML978068">
    <property type="protein sequence ID" value="KAF2018322.1"/>
    <property type="molecule type" value="Genomic_DNA"/>
</dbReference>
<dbReference type="InterPro" id="IPR038921">
    <property type="entry name" value="YOR389W-like"/>
</dbReference>
<evidence type="ECO:0000313" key="3">
    <source>
        <dbReference type="Proteomes" id="UP000799778"/>
    </source>
</evidence>
<protein>
    <submittedName>
        <fullName evidence="2">Uncharacterized protein</fullName>
    </submittedName>
</protein>
<dbReference type="AlphaFoldDB" id="A0A6A5XYS4"/>
<sequence>MRQWGSSLNHNGMSFFLATVPAHTQLYHGTWKEEAITGTEWLAFEPEHALIFARPRRGGPPMKPKPGHPPPSPPPGKGHQPHHDGPPPPPGPFDKGGPPRGKGGPPPPPPFPFDFHHGGPGDARRRDGKGKEDHPHHDMAGAERQHRQQIPMNHHPEGNSNDEDDEDPPRHGYLHTYAPPRPLNLLYIDGMSAGKTPNGTLDTQDLLLLNWTSAGAGENMWREYDRAVGMCNMTRDVWAGGKIDGVIRMEGGFEIILCDFEKSVELKEAMPVRGWNWGGMMGGWSYYQAIAKRYHGIGGGRVELDYDNFVTVFDYPEMNIWDNDVQSDVRMPRLQNVAVDDLAKVREAVTSMILARQERKEKGEDDRNWQEIVDMVVMRYSSALHYLQTKARHDGDQFADVLASLLRPFVDNPERNKTLETRRCVAQVVPVLPDDSKSTIGLSRRSVYDVTARICGTLLAAYDSSTQDISLLPRQSSSPPPAHALELVDELVAWLQWSTWKECRGCEDEELCMIPIWPVGTHEDHRNPQCRNEKSASERRGYWG</sequence>
<dbReference type="OrthoDB" id="10261782at2759"/>
<dbReference type="PANTHER" id="PTHR35204:SF1">
    <property type="entry name" value="ENTEROTOXIN"/>
    <property type="match status" value="1"/>
</dbReference>
<accession>A0A6A5XYS4</accession>
<reference evidence="2" key="1">
    <citation type="journal article" date="2020" name="Stud. Mycol.">
        <title>101 Dothideomycetes genomes: a test case for predicting lifestyles and emergence of pathogens.</title>
        <authorList>
            <person name="Haridas S."/>
            <person name="Albert R."/>
            <person name="Binder M."/>
            <person name="Bloem J."/>
            <person name="Labutti K."/>
            <person name="Salamov A."/>
            <person name="Andreopoulos B."/>
            <person name="Baker S."/>
            <person name="Barry K."/>
            <person name="Bills G."/>
            <person name="Bluhm B."/>
            <person name="Cannon C."/>
            <person name="Castanera R."/>
            <person name="Culley D."/>
            <person name="Daum C."/>
            <person name="Ezra D."/>
            <person name="Gonzalez J."/>
            <person name="Henrissat B."/>
            <person name="Kuo A."/>
            <person name="Liang C."/>
            <person name="Lipzen A."/>
            <person name="Lutzoni F."/>
            <person name="Magnuson J."/>
            <person name="Mondo S."/>
            <person name="Nolan M."/>
            <person name="Ohm R."/>
            <person name="Pangilinan J."/>
            <person name="Park H.-J."/>
            <person name="Ramirez L."/>
            <person name="Alfaro M."/>
            <person name="Sun H."/>
            <person name="Tritt A."/>
            <person name="Yoshinaga Y."/>
            <person name="Zwiers L.-H."/>
            <person name="Turgeon B."/>
            <person name="Goodwin S."/>
            <person name="Spatafora J."/>
            <person name="Crous P."/>
            <person name="Grigoriev I."/>
        </authorList>
    </citation>
    <scope>NUCLEOTIDE SEQUENCE</scope>
    <source>
        <strain evidence="2">CBS 175.79</strain>
    </source>
</reference>
<feature type="compositionally biased region" description="Pro residues" evidence="1">
    <location>
        <begin position="61"/>
        <end position="76"/>
    </location>
</feature>
<feature type="compositionally biased region" description="Basic and acidic residues" evidence="1">
    <location>
        <begin position="114"/>
        <end position="146"/>
    </location>
</feature>
<feature type="region of interest" description="Disordered" evidence="1">
    <location>
        <begin position="54"/>
        <end position="176"/>
    </location>
</feature>
<dbReference type="PANTHER" id="PTHR35204">
    <property type="entry name" value="YALI0A21131P"/>
    <property type="match status" value="1"/>
</dbReference>
<evidence type="ECO:0000313" key="2">
    <source>
        <dbReference type="EMBL" id="KAF2018322.1"/>
    </source>
</evidence>
<dbReference type="RefSeq" id="XP_033386661.1">
    <property type="nucleotide sequence ID" value="XM_033531879.1"/>
</dbReference>
<name>A0A6A5XYS4_9PLEO</name>
<proteinExistence type="predicted"/>
<dbReference type="Proteomes" id="UP000799778">
    <property type="component" value="Unassembled WGS sequence"/>
</dbReference>
<dbReference type="GeneID" id="54289276"/>
<keyword evidence="3" id="KW-1185">Reference proteome</keyword>
<evidence type="ECO:0000256" key="1">
    <source>
        <dbReference type="SAM" id="MobiDB-lite"/>
    </source>
</evidence>
<gene>
    <name evidence="2" type="ORF">BU24DRAFT_461272</name>
</gene>
<feature type="region of interest" description="Disordered" evidence="1">
    <location>
        <begin position="524"/>
        <end position="544"/>
    </location>
</feature>
<organism evidence="2 3">
    <name type="scientific">Aaosphaeria arxii CBS 175.79</name>
    <dbReference type="NCBI Taxonomy" id="1450172"/>
    <lineage>
        <taxon>Eukaryota</taxon>
        <taxon>Fungi</taxon>
        <taxon>Dikarya</taxon>
        <taxon>Ascomycota</taxon>
        <taxon>Pezizomycotina</taxon>
        <taxon>Dothideomycetes</taxon>
        <taxon>Pleosporomycetidae</taxon>
        <taxon>Pleosporales</taxon>
        <taxon>Pleosporales incertae sedis</taxon>
        <taxon>Aaosphaeria</taxon>
    </lineage>
</organism>